<gene>
    <name evidence="2" type="ORF">ILEXP_LOCUS21902</name>
</gene>
<accession>A0ABC8S8T4</accession>
<dbReference type="InterPro" id="IPR011990">
    <property type="entry name" value="TPR-like_helical_dom_sf"/>
</dbReference>
<feature type="transmembrane region" description="Helical" evidence="1">
    <location>
        <begin position="6"/>
        <end position="29"/>
    </location>
</feature>
<dbReference type="SMART" id="SM00028">
    <property type="entry name" value="TPR"/>
    <property type="match status" value="2"/>
</dbReference>
<reference evidence="2 3" key="1">
    <citation type="submission" date="2024-02" db="EMBL/GenBank/DDBJ databases">
        <authorList>
            <person name="Vignale AGUSTIN F."/>
            <person name="Sosa J E."/>
            <person name="Modenutti C."/>
        </authorList>
    </citation>
    <scope>NUCLEOTIDE SEQUENCE [LARGE SCALE GENOMIC DNA]</scope>
</reference>
<dbReference type="InterPro" id="IPR019734">
    <property type="entry name" value="TPR_rpt"/>
</dbReference>
<dbReference type="AlphaFoldDB" id="A0ABC8S8T4"/>
<organism evidence="2 3">
    <name type="scientific">Ilex paraguariensis</name>
    <name type="common">yerba mate</name>
    <dbReference type="NCBI Taxonomy" id="185542"/>
    <lineage>
        <taxon>Eukaryota</taxon>
        <taxon>Viridiplantae</taxon>
        <taxon>Streptophyta</taxon>
        <taxon>Embryophyta</taxon>
        <taxon>Tracheophyta</taxon>
        <taxon>Spermatophyta</taxon>
        <taxon>Magnoliopsida</taxon>
        <taxon>eudicotyledons</taxon>
        <taxon>Gunneridae</taxon>
        <taxon>Pentapetalae</taxon>
        <taxon>asterids</taxon>
        <taxon>campanulids</taxon>
        <taxon>Aquifoliales</taxon>
        <taxon>Aquifoliaceae</taxon>
        <taxon>Ilex</taxon>
    </lineage>
</organism>
<dbReference type="SUPFAM" id="SSF48452">
    <property type="entry name" value="TPR-like"/>
    <property type="match status" value="1"/>
</dbReference>
<dbReference type="Pfam" id="PF13414">
    <property type="entry name" value="TPR_11"/>
    <property type="match status" value="1"/>
</dbReference>
<dbReference type="EMBL" id="CAUOFW020002425">
    <property type="protein sequence ID" value="CAK9153614.1"/>
    <property type="molecule type" value="Genomic_DNA"/>
</dbReference>
<dbReference type="PANTHER" id="PTHR46310">
    <property type="entry name" value="AMIDASE 1"/>
    <property type="match status" value="1"/>
</dbReference>
<sequence length="123" mass="13994">MTCWPLVLFLNAFPFLLLVVLVCSPILLIQGNQAFKDKQWQRAIGFYTEAIKLNSNNATYYSNRAAAYLELGSFLQAEADCTKAIDVDKKVISNFKSNFVITTVTGSNVDLRLCRPFYIYFVF</sequence>
<keyword evidence="1" id="KW-0472">Membrane</keyword>
<evidence type="ECO:0000256" key="1">
    <source>
        <dbReference type="SAM" id="Phobius"/>
    </source>
</evidence>
<comment type="caution">
    <text evidence="2">The sequence shown here is derived from an EMBL/GenBank/DDBJ whole genome shotgun (WGS) entry which is preliminary data.</text>
</comment>
<dbReference type="PANTHER" id="PTHR46310:SF5">
    <property type="entry name" value="OUTER ENVELOPE PROTEIN 64, CHLOROPLASTIC"/>
    <property type="match status" value="1"/>
</dbReference>
<proteinExistence type="predicted"/>
<dbReference type="Proteomes" id="UP001642360">
    <property type="component" value="Unassembled WGS sequence"/>
</dbReference>
<evidence type="ECO:0000313" key="2">
    <source>
        <dbReference type="EMBL" id="CAK9153614.1"/>
    </source>
</evidence>
<protein>
    <submittedName>
        <fullName evidence="2">Uncharacterized protein</fullName>
    </submittedName>
</protein>
<keyword evidence="1" id="KW-0812">Transmembrane</keyword>
<evidence type="ECO:0000313" key="3">
    <source>
        <dbReference type="Proteomes" id="UP001642360"/>
    </source>
</evidence>
<dbReference type="Gene3D" id="1.25.40.10">
    <property type="entry name" value="Tetratricopeptide repeat domain"/>
    <property type="match status" value="1"/>
</dbReference>
<name>A0ABC8S8T4_9AQUA</name>
<keyword evidence="3" id="KW-1185">Reference proteome</keyword>
<keyword evidence="1" id="KW-1133">Transmembrane helix</keyword>